<evidence type="ECO:0000256" key="2">
    <source>
        <dbReference type="PIRNR" id="PIRNR029171"/>
    </source>
</evidence>
<reference evidence="3 4" key="1">
    <citation type="submission" date="2020-03" db="EMBL/GenBank/DDBJ databases">
        <title>Draft Genome Sequence of Cudoniella acicularis.</title>
        <authorList>
            <person name="Buettner E."/>
            <person name="Kellner H."/>
        </authorList>
    </citation>
    <scope>NUCLEOTIDE SEQUENCE [LARGE SCALE GENOMIC DNA]</scope>
    <source>
        <strain evidence="3 4">DSM 108380</strain>
    </source>
</reference>
<evidence type="ECO:0000313" key="3">
    <source>
        <dbReference type="EMBL" id="KAF4627924.1"/>
    </source>
</evidence>
<proteinExistence type="inferred from homology"/>
<dbReference type="EMBL" id="JAAMPI010000889">
    <property type="protein sequence ID" value="KAF4627924.1"/>
    <property type="molecule type" value="Genomic_DNA"/>
</dbReference>
<feature type="chain" id="PRO_5034386564" description="Secretory lipase-domain-containing protein" evidence="2">
    <location>
        <begin position="20"/>
        <end position="425"/>
    </location>
</feature>
<name>A0A8H4RFX5_9HELO</name>
<dbReference type="OrthoDB" id="2373480at2759"/>
<sequence length="425" mass="46267">MFSKPNALIGALLVAFSYALPSPNSHVYDNGASYSSTPLPPSQDPFYTAPTGFEFKPPGTILRLRRAPGNLTSVFGNCSSAYNILYRTTDSQYKPAWAVTTLYIPSIPNNGDALLSYQFPYNSVDADFSPSYSFYTEPSPDVTAGLSRGWFVSVPDYEGPLASDGAGILEAHSTIDSIRAVLFSNLGLSSDVRIALWGYSGGAIPSEWALEFQEQYAPELNISGAALGGLPPNVTDVIFNVIGTIWASHAMSASLGVLTQYPAAYDFFVSKMKTEGPYNRTGFLTINNMSFAEAHVVFAGQNMFDYFDDGSEILQFPIIKTPFQENSVMTYHGVPRAPLFVYKAIHDEVTLVGDTDAFVARNCLMGTNILYQRNTVGEHLDEFTNGDGRALDWLETVLDGSYAEKYSTEGCTVMNVTVNIVDSGT</sequence>
<dbReference type="Proteomes" id="UP000566819">
    <property type="component" value="Unassembled WGS sequence"/>
</dbReference>
<dbReference type="InterPro" id="IPR029058">
    <property type="entry name" value="AB_hydrolase_fold"/>
</dbReference>
<protein>
    <recommendedName>
        <fullName evidence="5">Secretory lipase-domain-containing protein</fullName>
    </recommendedName>
</protein>
<dbReference type="Gene3D" id="3.40.50.1820">
    <property type="entry name" value="alpha/beta hydrolase"/>
    <property type="match status" value="1"/>
</dbReference>
<dbReference type="InterPro" id="IPR005152">
    <property type="entry name" value="Lipase_secreted"/>
</dbReference>
<dbReference type="PANTHER" id="PTHR34853">
    <property type="match status" value="1"/>
</dbReference>
<organism evidence="3 4">
    <name type="scientific">Cudoniella acicularis</name>
    <dbReference type="NCBI Taxonomy" id="354080"/>
    <lineage>
        <taxon>Eukaryota</taxon>
        <taxon>Fungi</taxon>
        <taxon>Dikarya</taxon>
        <taxon>Ascomycota</taxon>
        <taxon>Pezizomycotina</taxon>
        <taxon>Leotiomycetes</taxon>
        <taxon>Helotiales</taxon>
        <taxon>Tricladiaceae</taxon>
        <taxon>Cudoniella</taxon>
    </lineage>
</organism>
<evidence type="ECO:0008006" key="5">
    <source>
        <dbReference type="Google" id="ProtNLM"/>
    </source>
</evidence>
<accession>A0A8H4RFX5</accession>
<evidence type="ECO:0000313" key="4">
    <source>
        <dbReference type="Proteomes" id="UP000566819"/>
    </source>
</evidence>
<dbReference type="PANTHER" id="PTHR34853:SF5">
    <property type="entry name" value="LIP-DOMAIN-CONTAINING PROTEIN-RELATED"/>
    <property type="match status" value="1"/>
</dbReference>
<dbReference type="AlphaFoldDB" id="A0A8H4RFX5"/>
<dbReference type="SUPFAM" id="SSF53474">
    <property type="entry name" value="alpha/beta-Hydrolases"/>
    <property type="match status" value="1"/>
</dbReference>
<keyword evidence="4" id="KW-1185">Reference proteome</keyword>
<dbReference type="Gene3D" id="1.10.260.130">
    <property type="match status" value="1"/>
</dbReference>
<keyword evidence="2" id="KW-0732">Signal</keyword>
<dbReference type="GO" id="GO:0016042">
    <property type="term" value="P:lipid catabolic process"/>
    <property type="evidence" value="ECO:0007669"/>
    <property type="project" value="UniProtKB-UniRule"/>
</dbReference>
<comment type="similarity">
    <text evidence="2">Belongs to the AB hydrolase superfamily. Lipase family.</text>
</comment>
<feature type="signal peptide" evidence="2">
    <location>
        <begin position="1"/>
        <end position="19"/>
    </location>
</feature>
<dbReference type="PIRSF" id="PIRSF029171">
    <property type="entry name" value="Esterase_LipA"/>
    <property type="match status" value="1"/>
</dbReference>
<evidence type="ECO:0000256" key="1">
    <source>
        <dbReference type="ARBA" id="ARBA00022801"/>
    </source>
</evidence>
<comment type="caution">
    <text evidence="3">The sequence shown here is derived from an EMBL/GenBank/DDBJ whole genome shotgun (WGS) entry which is preliminary data.</text>
</comment>
<gene>
    <name evidence="3" type="ORF">G7Y89_g10225</name>
</gene>
<dbReference type="GO" id="GO:0004806">
    <property type="term" value="F:triacylglycerol lipase activity"/>
    <property type="evidence" value="ECO:0007669"/>
    <property type="project" value="UniProtKB-UniRule"/>
</dbReference>
<keyword evidence="1" id="KW-0378">Hydrolase</keyword>
<dbReference type="Pfam" id="PF03583">
    <property type="entry name" value="LIP"/>
    <property type="match status" value="1"/>
</dbReference>